<sequence>MQVALHRSEEGLAAESDSAMRAAGEVEGPPAPFQEQQAAFVGLWAEACRGSPGADWPCTVQDSGVLESSAARQRCGLDAWAYLVQGAPRTNQEELPG</sequence>
<reference evidence="2" key="1">
    <citation type="journal article" date="2022" name="bioRxiv">
        <title>Sequencing and chromosome-scale assembly of the giantPleurodeles waltlgenome.</title>
        <authorList>
            <person name="Brown T."/>
            <person name="Elewa A."/>
            <person name="Iarovenko S."/>
            <person name="Subramanian E."/>
            <person name="Araus A.J."/>
            <person name="Petzold A."/>
            <person name="Susuki M."/>
            <person name="Suzuki K.-i.T."/>
            <person name="Hayashi T."/>
            <person name="Toyoda A."/>
            <person name="Oliveira C."/>
            <person name="Osipova E."/>
            <person name="Leigh N.D."/>
            <person name="Simon A."/>
            <person name="Yun M.H."/>
        </authorList>
    </citation>
    <scope>NUCLEOTIDE SEQUENCE</scope>
    <source>
        <strain evidence="2">20211129_DDA</strain>
        <tissue evidence="2">Liver</tissue>
    </source>
</reference>
<evidence type="ECO:0000313" key="3">
    <source>
        <dbReference type="Proteomes" id="UP001066276"/>
    </source>
</evidence>
<comment type="caution">
    <text evidence="2">The sequence shown here is derived from an EMBL/GenBank/DDBJ whole genome shotgun (WGS) entry which is preliminary data.</text>
</comment>
<feature type="compositionally biased region" description="Basic and acidic residues" evidence="1">
    <location>
        <begin position="1"/>
        <end position="10"/>
    </location>
</feature>
<protein>
    <submittedName>
        <fullName evidence="2">Uncharacterized protein</fullName>
    </submittedName>
</protein>
<gene>
    <name evidence="2" type="ORF">NDU88_004583</name>
</gene>
<name>A0AAV7MAG7_PLEWA</name>
<feature type="region of interest" description="Disordered" evidence="1">
    <location>
        <begin position="1"/>
        <end position="30"/>
    </location>
</feature>
<evidence type="ECO:0000256" key="1">
    <source>
        <dbReference type="SAM" id="MobiDB-lite"/>
    </source>
</evidence>
<dbReference type="AlphaFoldDB" id="A0AAV7MAG7"/>
<accession>A0AAV7MAG7</accession>
<dbReference type="Proteomes" id="UP001066276">
    <property type="component" value="Chromosome 10"/>
</dbReference>
<proteinExistence type="predicted"/>
<evidence type="ECO:0000313" key="2">
    <source>
        <dbReference type="EMBL" id="KAJ1099482.1"/>
    </source>
</evidence>
<organism evidence="2 3">
    <name type="scientific">Pleurodeles waltl</name>
    <name type="common">Iberian ribbed newt</name>
    <dbReference type="NCBI Taxonomy" id="8319"/>
    <lineage>
        <taxon>Eukaryota</taxon>
        <taxon>Metazoa</taxon>
        <taxon>Chordata</taxon>
        <taxon>Craniata</taxon>
        <taxon>Vertebrata</taxon>
        <taxon>Euteleostomi</taxon>
        <taxon>Amphibia</taxon>
        <taxon>Batrachia</taxon>
        <taxon>Caudata</taxon>
        <taxon>Salamandroidea</taxon>
        <taxon>Salamandridae</taxon>
        <taxon>Pleurodelinae</taxon>
        <taxon>Pleurodeles</taxon>
    </lineage>
</organism>
<keyword evidence="3" id="KW-1185">Reference proteome</keyword>
<dbReference type="EMBL" id="JANPWB010000014">
    <property type="protein sequence ID" value="KAJ1099482.1"/>
    <property type="molecule type" value="Genomic_DNA"/>
</dbReference>